<dbReference type="Proteomes" id="UP001140949">
    <property type="component" value="Unassembled WGS sequence"/>
</dbReference>
<evidence type="ECO:0000256" key="1">
    <source>
        <dbReference type="SAM" id="MobiDB-lite"/>
    </source>
</evidence>
<evidence type="ECO:0000313" key="4">
    <source>
        <dbReference type="Proteomes" id="UP001140949"/>
    </source>
</evidence>
<dbReference type="EMBL" id="JANAVB010035620">
    <property type="protein sequence ID" value="KAJ6804980.1"/>
    <property type="molecule type" value="Genomic_DNA"/>
</dbReference>
<dbReference type="AlphaFoldDB" id="A0AAX6HNI3"/>
<evidence type="ECO:0000313" key="3">
    <source>
        <dbReference type="EMBL" id="KAJ6842211.1"/>
    </source>
</evidence>
<protein>
    <submittedName>
        <fullName evidence="3">Uncharacterized protein</fullName>
    </submittedName>
</protein>
<name>A0AAX6HNI3_IRIPA</name>
<evidence type="ECO:0000313" key="2">
    <source>
        <dbReference type="EMBL" id="KAJ6804980.1"/>
    </source>
</evidence>
<feature type="compositionally biased region" description="Basic and acidic residues" evidence="1">
    <location>
        <begin position="47"/>
        <end position="70"/>
    </location>
</feature>
<feature type="compositionally biased region" description="Polar residues" evidence="1">
    <location>
        <begin position="1"/>
        <end position="10"/>
    </location>
</feature>
<feature type="compositionally biased region" description="Basic and acidic residues" evidence="1">
    <location>
        <begin position="82"/>
        <end position="92"/>
    </location>
</feature>
<dbReference type="EMBL" id="JANAVB010007798">
    <property type="protein sequence ID" value="KAJ6842211.1"/>
    <property type="molecule type" value="Genomic_DNA"/>
</dbReference>
<feature type="compositionally biased region" description="Low complexity" evidence="1">
    <location>
        <begin position="18"/>
        <end position="39"/>
    </location>
</feature>
<gene>
    <name evidence="2" type="ORF">M6B38_181325</name>
    <name evidence="3" type="ORF">M6B38_302455</name>
</gene>
<organism evidence="3 4">
    <name type="scientific">Iris pallida</name>
    <name type="common">Sweet iris</name>
    <dbReference type="NCBI Taxonomy" id="29817"/>
    <lineage>
        <taxon>Eukaryota</taxon>
        <taxon>Viridiplantae</taxon>
        <taxon>Streptophyta</taxon>
        <taxon>Embryophyta</taxon>
        <taxon>Tracheophyta</taxon>
        <taxon>Spermatophyta</taxon>
        <taxon>Magnoliopsida</taxon>
        <taxon>Liliopsida</taxon>
        <taxon>Asparagales</taxon>
        <taxon>Iridaceae</taxon>
        <taxon>Iridoideae</taxon>
        <taxon>Irideae</taxon>
        <taxon>Iris</taxon>
    </lineage>
</organism>
<sequence length="261" mass="29521">MIILKTLSSKSTLPRPPLLQRTLLSSLPPQQQETPKPETLSSLFAKPDTKPRPKPDKPSPKPTKRREEFKKKKKESVLRYGPMEEKEPPKELSADAASLLARLTADGYLKDANFLKGKEEELEAAARRVHIDYYARSFYRLAAERFGSDHQEIAQWLSGKDLKTIALFGCPSIERKSVFAAKRMRSFFHIHEDNVCQTCKLSASCHFKNQKVGAVDKVILGDVMRLIMVYTLNSVPKVLSVPDNLKCSVEKVLKEVIRLCG</sequence>
<feature type="region of interest" description="Disordered" evidence="1">
    <location>
        <begin position="1"/>
        <end position="92"/>
    </location>
</feature>
<comment type="caution">
    <text evidence="3">The sequence shown here is derived from an EMBL/GenBank/DDBJ whole genome shotgun (WGS) entry which is preliminary data.</text>
</comment>
<reference evidence="3" key="1">
    <citation type="journal article" date="2023" name="GigaByte">
        <title>Genome assembly of the bearded iris, Iris pallida Lam.</title>
        <authorList>
            <person name="Bruccoleri R.E."/>
            <person name="Oakeley E.J."/>
            <person name="Faust A.M.E."/>
            <person name="Altorfer M."/>
            <person name="Dessus-Babus S."/>
            <person name="Burckhardt D."/>
            <person name="Oertli M."/>
            <person name="Naumann U."/>
            <person name="Petersen F."/>
            <person name="Wong J."/>
        </authorList>
    </citation>
    <scope>NUCLEOTIDE SEQUENCE</scope>
    <source>
        <strain evidence="3">GSM-AAB239-AS_SAM_17_03QT</strain>
    </source>
</reference>
<keyword evidence="4" id="KW-1185">Reference proteome</keyword>
<accession>A0AAX6HNI3</accession>
<reference evidence="3" key="2">
    <citation type="submission" date="2023-04" db="EMBL/GenBank/DDBJ databases">
        <authorList>
            <person name="Bruccoleri R.E."/>
            <person name="Oakeley E.J."/>
            <person name="Faust A.-M."/>
            <person name="Dessus-Babus S."/>
            <person name="Altorfer M."/>
            <person name="Burckhardt D."/>
            <person name="Oertli M."/>
            <person name="Naumann U."/>
            <person name="Petersen F."/>
            <person name="Wong J."/>
        </authorList>
    </citation>
    <scope>NUCLEOTIDE SEQUENCE</scope>
    <source>
        <strain evidence="3">GSM-AAB239-AS_SAM_17_03QT</strain>
        <tissue evidence="3">Leaf</tissue>
    </source>
</reference>
<proteinExistence type="predicted"/>